<evidence type="ECO:0000313" key="5">
    <source>
        <dbReference type="Proteomes" id="UP000683428"/>
    </source>
</evidence>
<evidence type="ECO:0000256" key="1">
    <source>
        <dbReference type="ARBA" id="ARBA00022982"/>
    </source>
</evidence>
<dbReference type="AlphaFoldDB" id="A0A975SLT4"/>
<dbReference type="PANTHER" id="PTHR43153:SF1">
    <property type="entry name" value="ELECTRON TRANSFER FLAVOPROTEIN SUBUNIT ALPHA, MITOCHONDRIAL"/>
    <property type="match status" value="1"/>
</dbReference>
<evidence type="ECO:0000313" key="4">
    <source>
        <dbReference type="EMBL" id="QWT48703.1"/>
    </source>
</evidence>
<name>A0A975SLT4_9RHOO</name>
<dbReference type="InterPro" id="IPR033947">
    <property type="entry name" value="ETF_alpha_N"/>
</dbReference>
<feature type="compositionally biased region" description="Basic and acidic residues" evidence="2">
    <location>
        <begin position="374"/>
        <end position="386"/>
    </location>
</feature>
<dbReference type="GO" id="GO:0050660">
    <property type="term" value="F:flavin adenine dinucleotide binding"/>
    <property type="evidence" value="ECO:0007669"/>
    <property type="project" value="InterPro"/>
</dbReference>
<evidence type="ECO:0000256" key="2">
    <source>
        <dbReference type="SAM" id="MobiDB-lite"/>
    </source>
</evidence>
<proteinExistence type="predicted"/>
<organism evidence="4 5">
    <name type="scientific">Azospira inquinata</name>
    <dbReference type="NCBI Taxonomy" id="2785627"/>
    <lineage>
        <taxon>Bacteria</taxon>
        <taxon>Pseudomonadati</taxon>
        <taxon>Pseudomonadota</taxon>
        <taxon>Betaproteobacteria</taxon>
        <taxon>Rhodocyclales</taxon>
        <taxon>Rhodocyclaceae</taxon>
        <taxon>Azospira</taxon>
    </lineage>
</organism>
<accession>A0A975SLT4</accession>
<feature type="region of interest" description="Disordered" evidence="2">
    <location>
        <begin position="367"/>
        <end position="386"/>
    </location>
</feature>
<dbReference type="CDD" id="cd01715">
    <property type="entry name" value="ETF_alpha"/>
    <property type="match status" value="1"/>
</dbReference>
<dbReference type="PIRSF" id="PIRSF000089">
    <property type="entry name" value="Electra_flavoP_a"/>
    <property type="match status" value="1"/>
</dbReference>
<dbReference type="KEGG" id="aiq:Azoinq_12790"/>
<protein>
    <submittedName>
        <fullName evidence="4">Electron transfer flavoprotein subunit alpha/FixB family protein</fullName>
    </submittedName>
</protein>
<sequence length="386" mass="41188">MSATAPGAAPAAPAAKKRRAALDPKYADNRGVWVLVEHERGQVHPVSWELMGQGRKLADALEVELTAILIAPPGEVTQGFCREAFAYGADRCRLVADPLLADYRNQPYTHALTELVRSHKPEILLLGATTQGRDLAGSVATTLETGLTADCTRLEVDLEGRTLLSSRPTFGGSLMCTIVNHKTRPQMATVRPRVMPMPEHREGREGPVEVSALGLTEDQIATKLVEFIPDQDRNQPQLAFADFIVAGGRGLGSADNFAQLTALARTIGAEVGASRAAVHAGWAEPERQVGQSGKTVRPKLYIAAGISGAVQHRVGMEGSDLVLAINTDPLAPIFQIANYGLVGNALELLPALERAFQKKLAQLRAARQAAATERPAKTGEGDSTHA</sequence>
<dbReference type="InterPro" id="IPR001308">
    <property type="entry name" value="ETF_a/FixB"/>
</dbReference>
<dbReference type="SMART" id="SM00893">
    <property type="entry name" value="ETF"/>
    <property type="match status" value="1"/>
</dbReference>
<keyword evidence="5" id="KW-1185">Reference proteome</keyword>
<dbReference type="InterPro" id="IPR014731">
    <property type="entry name" value="ETF_asu_C"/>
</dbReference>
<dbReference type="Proteomes" id="UP000683428">
    <property type="component" value="Chromosome"/>
</dbReference>
<dbReference type="RefSeq" id="WP_216128502.1">
    <property type="nucleotide sequence ID" value="NZ_CP064782.1"/>
</dbReference>
<dbReference type="GO" id="GO:0033539">
    <property type="term" value="P:fatty acid beta-oxidation using acyl-CoA dehydrogenase"/>
    <property type="evidence" value="ECO:0007669"/>
    <property type="project" value="TreeGrafter"/>
</dbReference>
<keyword evidence="1" id="KW-0813">Transport</keyword>
<dbReference type="Pfam" id="PF01012">
    <property type="entry name" value="ETF"/>
    <property type="match status" value="1"/>
</dbReference>
<dbReference type="PROSITE" id="PS00696">
    <property type="entry name" value="ETF_ALPHA"/>
    <property type="match status" value="1"/>
</dbReference>
<gene>
    <name evidence="4" type="ORF">Azoinq_12790</name>
</gene>
<dbReference type="EMBL" id="CP064782">
    <property type="protein sequence ID" value="QWT48703.1"/>
    <property type="molecule type" value="Genomic_DNA"/>
</dbReference>
<dbReference type="Pfam" id="PF00766">
    <property type="entry name" value="ETF_alpha"/>
    <property type="match status" value="1"/>
</dbReference>
<keyword evidence="1" id="KW-0249">Electron transport</keyword>
<dbReference type="InterPro" id="IPR018206">
    <property type="entry name" value="ETF_asu_C_CS"/>
</dbReference>
<feature type="domain" description="Electron transfer flavoprotein alpha/beta-subunit N-terminal" evidence="3">
    <location>
        <begin position="32"/>
        <end position="217"/>
    </location>
</feature>
<evidence type="ECO:0000259" key="3">
    <source>
        <dbReference type="SMART" id="SM00893"/>
    </source>
</evidence>
<dbReference type="InterPro" id="IPR014730">
    <property type="entry name" value="ETF_a/b_N"/>
</dbReference>
<dbReference type="GO" id="GO:0009055">
    <property type="term" value="F:electron transfer activity"/>
    <property type="evidence" value="ECO:0007669"/>
    <property type="project" value="InterPro"/>
</dbReference>
<dbReference type="PANTHER" id="PTHR43153">
    <property type="entry name" value="ELECTRON TRANSFER FLAVOPROTEIN ALPHA"/>
    <property type="match status" value="1"/>
</dbReference>
<reference evidence="4" key="1">
    <citation type="submission" date="2020-11" db="EMBL/GenBank/DDBJ databases">
        <title>Azospira inquinata sp. nov.</title>
        <authorList>
            <person name="Moe W.M."/>
            <person name="Mikes M.C."/>
        </authorList>
    </citation>
    <scope>NUCLEOTIDE SEQUENCE</scope>
    <source>
        <strain evidence="4">Azo-3</strain>
    </source>
</reference>